<dbReference type="NCBIfam" id="TIGR04282">
    <property type="entry name" value="glyco_like_cofC"/>
    <property type="match status" value="1"/>
</dbReference>
<name>A0ABT2NK77_9RHOB</name>
<sequence>MQGAIVHIFAKAPLPGTVKTRLARTIGDVAACDLYRDMLAQTVRRLGSGTGWHTVLAVTPDDAADRPDLWPVAAERHPQGAGDLGARMLRVLATASEGRPVVIVGSDIPDLDAPHVAGAFAALGRADIVIGAALDGGFWLIGASAPPPAGLFDAVRWSTAFALADTLANAAGLRVALLDDRLEDLDDAEGLRRLAGRIAAQP</sequence>
<accession>A0ABT2NK77</accession>
<evidence type="ECO:0000313" key="1">
    <source>
        <dbReference type="EMBL" id="MCT8329327.1"/>
    </source>
</evidence>
<dbReference type="Proteomes" id="UP001205601">
    <property type="component" value="Unassembled WGS sequence"/>
</dbReference>
<dbReference type="Gene3D" id="3.90.550.10">
    <property type="entry name" value="Spore Coat Polysaccharide Biosynthesis Protein SpsA, Chain A"/>
    <property type="match status" value="1"/>
</dbReference>
<dbReference type="SUPFAM" id="SSF53448">
    <property type="entry name" value="Nucleotide-diphospho-sugar transferases"/>
    <property type="match status" value="1"/>
</dbReference>
<dbReference type="InterPro" id="IPR018641">
    <property type="entry name" value="Trfase_1_rSAM/seldom-assoc"/>
</dbReference>
<dbReference type="RefSeq" id="WP_261494751.1">
    <property type="nucleotide sequence ID" value="NZ_JAOCQF010000001.1"/>
</dbReference>
<gene>
    <name evidence="1" type="ORF">N5I32_07365</name>
</gene>
<proteinExistence type="predicted"/>
<dbReference type="Pfam" id="PF09837">
    <property type="entry name" value="DUF2064"/>
    <property type="match status" value="1"/>
</dbReference>
<dbReference type="PANTHER" id="PTHR36529">
    <property type="entry name" value="SLL1095 PROTEIN"/>
    <property type="match status" value="1"/>
</dbReference>
<reference evidence="2" key="1">
    <citation type="submission" date="2023-07" db="EMBL/GenBank/DDBJ databases">
        <title>Defluviimonas sediminis sp. nov., isolated from mangrove sediment.</title>
        <authorList>
            <person name="Liu L."/>
            <person name="Li J."/>
            <person name="Huang Y."/>
            <person name="Pan J."/>
            <person name="Li M."/>
        </authorList>
    </citation>
    <scope>NUCLEOTIDE SEQUENCE [LARGE SCALE GENOMIC DNA]</scope>
    <source>
        <strain evidence="2">FT324</strain>
    </source>
</reference>
<dbReference type="InterPro" id="IPR029044">
    <property type="entry name" value="Nucleotide-diphossugar_trans"/>
</dbReference>
<evidence type="ECO:0000313" key="2">
    <source>
        <dbReference type="Proteomes" id="UP001205601"/>
    </source>
</evidence>
<comment type="caution">
    <text evidence="1">The sequence shown here is derived from an EMBL/GenBank/DDBJ whole genome shotgun (WGS) entry which is preliminary data.</text>
</comment>
<keyword evidence="2" id="KW-1185">Reference proteome</keyword>
<dbReference type="PANTHER" id="PTHR36529:SF1">
    <property type="entry name" value="GLYCOSYLTRANSFERASE"/>
    <property type="match status" value="1"/>
</dbReference>
<protein>
    <submittedName>
        <fullName evidence="1">TIGR04282 family arsenosugar biosynthesis glycosyltransferase</fullName>
    </submittedName>
</protein>
<dbReference type="EMBL" id="JAOCQF010000001">
    <property type="protein sequence ID" value="MCT8329327.1"/>
    <property type="molecule type" value="Genomic_DNA"/>
</dbReference>
<organism evidence="1 2">
    <name type="scientific">Albidovulum sediminis</name>
    <dbReference type="NCBI Taxonomy" id="3066345"/>
    <lineage>
        <taxon>Bacteria</taxon>
        <taxon>Pseudomonadati</taxon>
        <taxon>Pseudomonadota</taxon>
        <taxon>Alphaproteobacteria</taxon>
        <taxon>Rhodobacterales</taxon>
        <taxon>Paracoccaceae</taxon>
        <taxon>Albidovulum</taxon>
    </lineage>
</organism>